<dbReference type="SFLD" id="SFLDG01082">
    <property type="entry name" value="B12-binding_domain_containing"/>
    <property type="match status" value="1"/>
</dbReference>
<dbReference type="GO" id="GO:0003824">
    <property type="term" value="F:catalytic activity"/>
    <property type="evidence" value="ECO:0007669"/>
    <property type="project" value="InterPro"/>
</dbReference>
<dbReference type="EMBL" id="LN831790">
    <property type="protein sequence ID" value="CQR65825.1"/>
    <property type="molecule type" value="Genomic_DNA"/>
</dbReference>
<dbReference type="Gene3D" id="3.40.50.280">
    <property type="entry name" value="Cobalamin-binding domain"/>
    <property type="match status" value="1"/>
</dbReference>
<dbReference type="PANTHER" id="PTHR43409">
    <property type="entry name" value="ANAEROBIC MAGNESIUM-PROTOPORPHYRIN IX MONOMETHYL ESTER CYCLASE-RELATED"/>
    <property type="match status" value="1"/>
</dbReference>
<keyword evidence="3" id="KW-0479">Metal-binding</keyword>
<proteinExistence type="predicted"/>
<dbReference type="GO" id="GO:0031419">
    <property type="term" value="F:cobalamin binding"/>
    <property type="evidence" value="ECO:0007669"/>
    <property type="project" value="InterPro"/>
</dbReference>
<accession>A0A0F7W1H3</accession>
<evidence type="ECO:0000256" key="4">
    <source>
        <dbReference type="ARBA" id="ARBA00023004"/>
    </source>
</evidence>
<dbReference type="SUPFAM" id="SSF102114">
    <property type="entry name" value="Radical SAM enzymes"/>
    <property type="match status" value="1"/>
</dbReference>
<dbReference type="GO" id="GO:0046872">
    <property type="term" value="F:metal ion binding"/>
    <property type="evidence" value="ECO:0007669"/>
    <property type="project" value="UniProtKB-KW"/>
</dbReference>
<evidence type="ECO:0000256" key="1">
    <source>
        <dbReference type="ARBA" id="ARBA00001966"/>
    </source>
</evidence>
<dbReference type="AlphaFoldDB" id="A0A0F7W1H3"/>
<dbReference type="Pfam" id="PF04055">
    <property type="entry name" value="Radical_SAM"/>
    <property type="match status" value="1"/>
</dbReference>
<name>A0A0F7W1H3_STRLW</name>
<evidence type="ECO:0000259" key="6">
    <source>
        <dbReference type="PROSITE" id="PS51332"/>
    </source>
</evidence>
<feature type="domain" description="B12-binding" evidence="6">
    <location>
        <begin position="101"/>
        <end position="178"/>
    </location>
</feature>
<reference evidence="8 9" key="1">
    <citation type="submission" date="2015-02" db="EMBL/GenBank/DDBJ databases">
        <authorList>
            <person name="Gomez-Escribano P.J."/>
        </authorList>
    </citation>
    <scope>NUCLEOTIDE SEQUENCE [LARGE SCALE GENOMIC DNA]</scope>
    <source>
        <strain evidence="9">C34 (DSM 42122 / NRRL B-24963)</strain>
    </source>
</reference>
<dbReference type="SFLD" id="SFLDS00029">
    <property type="entry name" value="Radical_SAM"/>
    <property type="match status" value="1"/>
</dbReference>
<dbReference type="PROSITE" id="PS51332">
    <property type="entry name" value="B12_BINDING"/>
    <property type="match status" value="1"/>
</dbReference>
<protein>
    <submittedName>
        <fullName evidence="8">Radical SAM Domain-Containing Protein</fullName>
    </submittedName>
</protein>
<evidence type="ECO:0000256" key="3">
    <source>
        <dbReference type="ARBA" id="ARBA00022723"/>
    </source>
</evidence>
<dbReference type="InterPro" id="IPR058240">
    <property type="entry name" value="rSAM_sf"/>
</dbReference>
<dbReference type="GO" id="GO:0051536">
    <property type="term" value="F:iron-sulfur cluster binding"/>
    <property type="evidence" value="ECO:0007669"/>
    <property type="project" value="UniProtKB-KW"/>
</dbReference>
<evidence type="ECO:0000256" key="5">
    <source>
        <dbReference type="ARBA" id="ARBA00023014"/>
    </source>
</evidence>
<sequence>MSAVKVHLYYAPYPGQRFAGEEETISPVRVFNPKSALATLAAGTRAHLAEWGVEAEIRIIDTQVDDDEPVHYKSFAYGPRTIECLRFGGAFERYDASLREADIIGISNNFTNSAGAVTDFAKHAKAVNPRALVVAGGMDATARSEWYLDNGFDVVVQLEGEFLFAKVIEAVANGTPLKEAVFCREHRSGQIVFGSPAINLNELPPMALDLVEGYERYNDTGEGTPPPTVAAPFTCFESSRGCHRTCSFCATPMRGKYRYMSPEAVERHFAYFRSMGIRNILFQEDNILSRLQRSGRGTMYYESGRDEVIRIFQLAREYGFSWEFANGLEFGKFLDMGKPDLELMEYMFWSDRSGGTWRGCYRVQIPLEFLGEDPTSKFNKLRGFEEELEILEAMLNYGVDYQTFNVLIGHDGDDRAAIDTYLRRSLQLKEALLNRAPQVVPYFNIFNRTLLPGTADFRKKHERLEFDIDRDPEVISVYLSPMNTEHLSYYELLDERLRLMRELNGDLIDQYDGIHRAPLTEADSTS</sequence>
<dbReference type="KEGG" id="sle:sle_63710"/>
<feature type="domain" description="Radical SAM core" evidence="7">
    <location>
        <begin position="228"/>
        <end position="486"/>
    </location>
</feature>
<dbReference type="Pfam" id="PF02310">
    <property type="entry name" value="B12-binding"/>
    <property type="match status" value="1"/>
</dbReference>
<evidence type="ECO:0000313" key="9">
    <source>
        <dbReference type="Proteomes" id="UP000035016"/>
    </source>
</evidence>
<organism evidence="8 9">
    <name type="scientific">Streptomyces leeuwenhoekii</name>
    <dbReference type="NCBI Taxonomy" id="1437453"/>
    <lineage>
        <taxon>Bacteria</taxon>
        <taxon>Bacillati</taxon>
        <taxon>Actinomycetota</taxon>
        <taxon>Actinomycetes</taxon>
        <taxon>Kitasatosporales</taxon>
        <taxon>Streptomycetaceae</taxon>
        <taxon>Streptomyces</taxon>
    </lineage>
</organism>
<dbReference type="GO" id="GO:0005829">
    <property type="term" value="C:cytosol"/>
    <property type="evidence" value="ECO:0007669"/>
    <property type="project" value="TreeGrafter"/>
</dbReference>
<dbReference type="InterPro" id="IPR007197">
    <property type="entry name" value="rSAM"/>
</dbReference>
<dbReference type="RefSeq" id="WP_029387209.1">
    <property type="nucleotide sequence ID" value="NZ_AZSD01000516.1"/>
</dbReference>
<dbReference type="InterPro" id="IPR006158">
    <property type="entry name" value="Cobalamin-bd"/>
</dbReference>
<keyword evidence="4" id="KW-0408">Iron</keyword>
<dbReference type="PROSITE" id="PS51918">
    <property type="entry name" value="RADICAL_SAM"/>
    <property type="match status" value="1"/>
</dbReference>
<dbReference type="Proteomes" id="UP000035016">
    <property type="component" value="Chromosome Chromosome"/>
</dbReference>
<keyword evidence="2" id="KW-0949">S-adenosyl-L-methionine</keyword>
<keyword evidence="5" id="KW-0411">Iron-sulfur</keyword>
<dbReference type="InterPro" id="IPR051198">
    <property type="entry name" value="BchE-like"/>
</dbReference>
<evidence type="ECO:0000259" key="7">
    <source>
        <dbReference type="PROSITE" id="PS51918"/>
    </source>
</evidence>
<evidence type="ECO:0000313" key="8">
    <source>
        <dbReference type="EMBL" id="CQR65825.1"/>
    </source>
</evidence>
<dbReference type="InterPro" id="IPR023404">
    <property type="entry name" value="rSAM_horseshoe"/>
</dbReference>
<dbReference type="PANTHER" id="PTHR43409:SF7">
    <property type="entry name" value="BLL1977 PROTEIN"/>
    <property type="match status" value="1"/>
</dbReference>
<gene>
    <name evidence="8" type="primary">sle_63710</name>
</gene>
<dbReference type="Gene3D" id="3.80.30.20">
    <property type="entry name" value="tm_1862 like domain"/>
    <property type="match status" value="1"/>
</dbReference>
<comment type="cofactor">
    <cofactor evidence="1">
        <name>[4Fe-4S] cluster</name>
        <dbReference type="ChEBI" id="CHEBI:49883"/>
    </cofactor>
</comment>
<evidence type="ECO:0000256" key="2">
    <source>
        <dbReference type="ARBA" id="ARBA00022691"/>
    </source>
</evidence>